<name>A0AAV4QQA2_9ARAC</name>
<feature type="region of interest" description="Disordered" evidence="1">
    <location>
        <begin position="99"/>
        <end position="162"/>
    </location>
</feature>
<evidence type="ECO:0000313" key="3">
    <source>
        <dbReference type="Proteomes" id="UP001054837"/>
    </source>
</evidence>
<feature type="region of interest" description="Disordered" evidence="1">
    <location>
        <begin position="60"/>
        <end position="79"/>
    </location>
</feature>
<feature type="region of interest" description="Disordered" evidence="1">
    <location>
        <begin position="1"/>
        <end position="46"/>
    </location>
</feature>
<protein>
    <submittedName>
        <fullName evidence="2">Uncharacterized protein</fullName>
    </submittedName>
</protein>
<dbReference type="Proteomes" id="UP001054837">
    <property type="component" value="Unassembled WGS sequence"/>
</dbReference>
<accession>A0AAV4QQA2</accession>
<reference evidence="2 3" key="1">
    <citation type="submission" date="2021-06" db="EMBL/GenBank/DDBJ databases">
        <title>Caerostris darwini draft genome.</title>
        <authorList>
            <person name="Kono N."/>
            <person name="Arakawa K."/>
        </authorList>
    </citation>
    <scope>NUCLEOTIDE SEQUENCE [LARGE SCALE GENOMIC DNA]</scope>
</reference>
<evidence type="ECO:0000256" key="1">
    <source>
        <dbReference type="SAM" id="MobiDB-lite"/>
    </source>
</evidence>
<dbReference type="EMBL" id="BPLQ01004677">
    <property type="protein sequence ID" value="GIY09738.1"/>
    <property type="molecule type" value="Genomic_DNA"/>
</dbReference>
<organism evidence="2 3">
    <name type="scientific">Caerostris darwini</name>
    <dbReference type="NCBI Taxonomy" id="1538125"/>
    <lineage>
        <taxon>Eukaryota</taxon>
        <taxon>Metazoa</taxon>
        <taxon>Ecdysozoa</taxon>
        <taxon>Arthropoda</taxon>
        <taxon>Chelicerata</taxon>
        <taxon>Arachnida</taxon>
        <taxon>Araneae</taxon>
        <taxon>Araneomorphae</taxon>
        <taxon>Entelegynae</taxon>
        <taxon>Araneoidea</taxon>
        <taxon>Araneidae</taxon>
        <taxon>Caerostris</taxon>
    </lineage>
</organism>
<proteinExistence type="predicted"/>
<dbReference type="AlphaFoldDB" id="A0AAV4QQA2"/>
<feature type="compositionally biased region" description="Polar residues" evidence="1">
    <location>
        <begin position="30"/>
        <end position="46"/>
    </location>
</feature>
<gene>
    <name evidence="2" type="ORF">CDAR_60171</name>
</gene>
<sequence>MDDRAPRYVQGGIHGDGRGGAFQEHGIECSNGSTRSSPKSNKVSTTARFISLETQNHEIKTNKSRALSRHFSTENPSDPSRLRLFSLFDILSETPSTFHYRYSDALTPPPPPKESKPPSRSKTVDDRAPRFIQRLTDSWGWGRKGPSRTTESNVRIEVSEVH</sequence>
<keyword evidence="3" id="KW-1185">Reference proteome</keyword>
<evidence type="ECO:0000313" key="2">
    <source>
        <dbReference type="EMBL" id="GIY09738.1"/>
    </source>
</evidence>
<comment type="caution">
    <text evidence="2">The sequence shown here is derived from an EMBL/GenBank/DDBJ whole genome shotgun (WGS) entry which is preliminary data.</text>
</comment>
<feature type="compositionally biased region" description="Basic and acidic residues" evidence="1">
    <location>
        <begin position="113"/>
        <end position="129"/>
    </location>
</feature>